<accession>A0A481YEE4</accession>
<evidence type="ECO:0000259" key="1">
    <source>
        <dbReference type="Pfam" id="PF13229"/>
    </source>
</evidence>
<reference evidence="2" key="1">
    <citation type="submission" date="2019-03" db="EMBL/GenBank/DDBJ databases">
        <title>Whole genome sequencing of Borrelia miyamotoi strains isolated at the Russian territory.</title>
        <authorList>
            <person name="Kuleshov K.V."/>
            <person name="Platonov A.E."/>
            <person name="Goptar I.A."/>
            <person name="Shipulin G.A."/>
            <person name="Markelov M.L."/>
            <person name="Koetsveld J."/>
            <person name="Kolyasnikova N.M."/>
            <person name="Sarksyan D.S."/>
            <person name="Toporkova M.G."/>
            <person name="Hovius J.W."/>
        </authorList>
    </citation>
    <scope>NUCLEOTIDE SEQUENCE</scope>
    <source>
        <strain evidence="2">Yekat-31</strain>
        <plasmid evidence="2">unnamed</plasmid>
    </source>
</reference>
<dbReference type="InterPro" id="IPR039448">
    <property type="entry name" value="Beta_helix"/>
</dbReference>
<sequence>MNLQASVTSQKGEVVDLVTTSPSLSENLSSLDSREYEVEEEESCNNLSIVFFTDEGQCFDLTPYTDVSSVSLELKIVDPTLKTASSVFKFDAGGLSDEFLDFLFFRKDDVYVKVNEGDTALFNGILEKFFNREVLDSTKSISFTVNDYSKLLDIVFEKPIQFPINFNPEWLYVYNPLVKEQSIVHLMLQKTKLKDLIDDDGSQSILSKVPAIIIADGEDLRTILSALLYEFGYAYTFTGRGKLQILPIWKSEVIKRDVKLCCIDASSYVLSKSSSSSYDSNRVVWREGKFQSKEESISQSRPLYSAPINVQGAQSSSLYVAVLQKGVVYPDFADKEGSVVYQEYDPKWFDTAYKWDFTRREVWHDHYAINENLAIISTHNLETRFSADADIKLMHEEYYPTKARIWFKNTSSSQGSRYIRYFDIYGDVFYTTACNILQTDNADDFYSKRAEYSTRFIFDFKSALRLFQFLTNLRVKGHTIVNFRSTQELGLTDFVRLRLEDAGVEHFFLILSKKVSKFDMDTRLYEYEGLTWGDYTHYDYLTTSQNIGAKDHVGAIRQVIVAPFNYDVTRGDDLLKPHFVATGFRDEDTIGEACRLSKNAGTSKIRLLPGDFYMYGSVDISNLEIKGEEGVVIRSGGFAKNIFTANRSFKISLLTICQSPMSEMWIKGGFLSKDEDLDSYLEDKSFVASTDLRLCASYRLKEEERSSVISDNSSFMHLKNIIFQENQGIALKTRNVQKIFLENVVFKSTSQGFDIDSVNNITLIGVEIESNKKVSVANGVNVIMRGGIVRGNKAGLHFSNFSSVKVNGVEFSNNTGIAFKLSEVVNARLSDNNFLENKVGLMSDAFDLLIRDFFVKNTLGVSFMKKSKVGFRIVDLSVYQENTKDKEEEEVA</sequence>
<gene>
    <name evidence="2" type="ORF">EZU68_05370</name>
</gene>
<dbReference type="SUPFAM" id="SSF51126">
    <property type="entry name" value="Pectin lyase-like"/>
    <property type="match status" value="1"/>
</dbReference>
<dbReference type="InterPro" id="IPR011050">
    <property type="entry name" value="Pectin_lyase_fold/virulence"/>
</dbReference>
<name>A0A481YEE4_9SPIR</name>
<dbReference type="Gene3D" id="2.160.20.10">
    <property type="entry name" value="Single-stranded right-handed beta-helix, Pectin lyase-like"/>
    <property type="match status" value="1"/>
</dbReference>
<organism evidence="2">
    <name type="scientific">Borrelia miyamotoi</name>
    <dbReference type="NCBI Taxonomy" id="47466"/>
    <lineage>
        <taxon>Bacteria</taxon>
        <taxon>Pseudomonadati</taxon>
        <taxon>Spirochaetota</taxon>
        <taxon>Spirochaetia</taxon>
        <taxon>Spirochaetales</taxon>
        <taxon>Borreliaceae</taxon>
        <taxon>Borrelia</taxon>
    </lineage>
</organism>
<dbReference type="Pfam" id="PF13229">
    <property type="entry name" value="Beta_helix"/>
    <property type="match status" value="1"/>
</dbReference>
<dbReference type="EMBL" id="CP036738">
    <property type="protein sequence ID" value="QBK63818.1"/>
    <property type="molecule type" value="Genomic_DNA"/>
</dbReference>
<dbReference type="AlphaFoldDB" id="A0A481YEE4"/>
<feature type="domain" description="Right handed beta helix" evidence="1">
    <location>
        <begin position="708"/>
        <end position="841"/>
    </location>
</feature>
<protein>
    <submittedName>
        <fullName evidence="2">Right-handed parallel beta-helix repeat-containing protein</fullName>
    </submittedName>
</protein>
<evidence type="ECO:0000313" key="2">
    <source>
        <dbReference type="EMBL" id="QBK63818.1"/>
    </source>
</evidence>
<dbReference type="InterPro" id="IPR012334">
    <property type="entry name" value="Pectin_lyas_fold"/>
</dbReference>
<geneLocation type="plasmid" evidence="2">
    <name>unnamed</name>
</geneLocation>
<proteinExistence type="predicted"/>
<keyword evidence="2" id="KW-0614">Plasmid</keyword>